<sequence>MIFLEPVMPSTLPKLIVTALLLACLCPVASAADLTFHPRIRVTGEYNDNVEQTKGGKGDWLAIVKPGLSMTYDHSRVLMNLSYDFEHKRYRNKVKGDEYNNYLNSALAVEAVKDLFYVDVSDTYQKVYENVNRGDVPEGDTSNGTTDQNTFTLNPYFSFPLQERTMLTTGGRFQDIWYAKEGNVDKRVYSLYANVNHELTERLSLQVGAAYDKQAPRFEEGGFNRYSTTFGAEYAYAENSFVEMSISPTYTDYVIEGSSDKQYVPYSLRITHAFTDTLIATAYTEMSFSEDPKSAVTKNQFNHGVGLDHQYKRGHVGIKLEYRDYQSETTSSRTTYWRPSIQGSHVLTERLGLDYNVYMEMDTNPDSDKYLFLLANLRYALSEDFTCSLNYRFKDNDAERYAEDYVSNTLGISLSWVH</sequence>
<keyword evidence="3" id="KW-1185">Reference proteome</keyword>
<dbReference type="EMBL" id="CP146609">
    <property type="protein sequence ID" value="WWX21973.1"/>
    <property type="molecule type" value="Genomic_DNA"/>
</dbReference>
<feature type="chain" id="PRO_5046763766" evidence="1">
    <location>
        <begin position="32"/>
        <end position="418"/>
    </location>
</feature>
<dbReference type="RefSeq" id="WP_338667647.1">
    <property type="nucleotide sequence ID" value="NZ_CP146609.1"/>
</dbReference>
<proteinExistence type="predicted"/>
<keyword evidence="1" id="KW-0732">Signal</keyword>
<dbReference type="NCBIfam" id="TIGR03016">
    <property type="entry name" value="pepcterm_hypo_1"/>
    <property type="match status" value="1"/>
</dbReference>
<accession>A0ABZ2IV91</accession>
<dbReference type="SUPFAM" id="SSF56935">
    <property type="entry name" value="Porins"/>
    <property type="match status" value="2"/>
</dbReference>
<protein>
    <submittedName>
        <fullName evidence="2">TIGR03016 family PEP-CTERM system-associated outer membrane protein</fullName>
    </submittedName>
</protein>
<evidence type="ECO:0000313" key="3">
    <source>
        <dbReference type="Proteomes" id="UP001385389"/>
    </source>
</evidence>
<name>A0ABZ2IV91_9BACT</name>
<gene>
    <name evidence="2" type="ORF">V8V93_16200</name>
</gene>
<feature type="signal peptide" evidence="1">
    <location>
        <begin position="1"/>
        <end position="31"/>
    </location>
</feature>
<dbReference type="InterPro" id="IPR017467">
    <property type="entry name" value="CHP03016_PEP-CTERM"/>
</dbReference>
<dbReference type="Proteomes" id="UP001385389">
    <property type="component" value="Chromosome"/>
</dbReference>
<organism evidence="2 3">
    <name type="scientific">Pseudodesulfovibrio methanolicus</name>
    <dbReference type="NCBI Taxonomy" id="3126690"/>
    <lineage>
        <taxon>Bacteria</taxon>
        <taxon>Pseudomonadati</taxon>
        <taxon>Thermodesulfobacteriota</taxon>
        <taxon>Desulfovibrionia</taxon>
        <taxon>Desulfovibrionales</taxon>
        <taxon>Desulfovibrionaceae</taxon>
    </lineage>
</organism>
<reference evidence="2 3" key="1">
    <citation type="submission" date="2024-03" db="EMBL/GenBank/DDBJ databases">
        <title>Phenotype and Genome Characterization of a Sulfate-Reducing Bacterium Pseudodesulfovibrio sp. strain 5S69, isolated from Petroleum Reservoir in Tatarstan (Russia).</title>
        <authorList>
            <person name="Bidzhieva S.K."/>
            <person name="Kadnikov V."/>
            <person name="Tourova T.P."/>
            <person name="Samigullina S.R."/>
            <person name="Sokolova D.S."/>
            <person name="Poltaraus A.B."/>
            <person name="Avtukh A.N."/>
            <person name="Tereshina V.M."/>
            <person name="Mardanov A.V."/>
            <person name="Nazina T.N."/>
        </authorList>
    </citation>
    <scope>NUCLEOTIDE SEQUENCE [LARGE SCALE GENOMIC DNA]</scope>
    <source>
        <strain evidence="2 3">5S69</strain>
    </source>
</reference>
<evidence type="ECO:0000313" key="2">
    <source>
        <dbReference type="EMBL" id="WWX21973.1"/>
    </source>
</evidence>
<evidence type="ECO:0000256" key="1">
    <source>
        <dbReference type="SAM" id="SignalP"/>
    </source>
</evidence>